<protein>
    <submittedName>
        <fullName evidence="4">Response regulator</fullName>
    </submittedName>
</protein>
<evidence type="ECO:0000313" key="5">
    <source>
        <dbReference type="Proteomes" id="UP001596405"/>
    </source>
</evidence>
<proteinExistence type="predicted"/>
<dbReference type="PANTHER" id="PTHR44520:SF2">
    <property type="entry name" value="RESPONSE REGULATOR RCP1"/>
    <property type="match status" value="1"/>
</dbReference>
<evidence type="ECO:0000313" key="4">
    <source>
        <dbReference type="EMBL" id="MFC6996090.1"/>
    </source>
</evidence>
<feature type="region of interest" description="Disordered" evidence="2">
    <location>
        <begin position="131"/>
        <end position="152"/>
    </location>
</feature>
<evidence type="ECO:0000259" key="3">
    <source>
        <dbReference type="PROSITE" id="PS50110"/>
    </source>
</evidence>
<dbReference type="SMART" id="SM00448">
    <property type="entry name" value="REC"/>
    <property type="match status" value="1"/>
</dbReference>
<dbReference type="Gene3D" id="3.40.50.2300">
    <property type="match status" value="1"/>
</dbReference>
<accession>A0ABW2DGF9</accession>
<keyword evidence="1" id="KW-0597">Phosphoprotein</keyword>
<dbReference type="Proteomes" id="UP001596405">
    <property type="component" value="Unassembled WGS sequence"/>
</dbReference>
<comment type="caution">
    <text evidence="4">The sequence shown here is derived from an EMBL/GenBank/DDBJ whole genome shotgun (WGS) entry which is preliminary data.</text>
</comment>
<organism evidence="4 5">
    <name type="scientific">Rufibacter roseus</name>
    <dbReference type="NCBI Taxonomy" id="1567108"/>
    <lineage>
        <taxon>Bacteria</taxon>
        <taxon>Pseudomonadati</taxon>
        <taxon>Bacteroidota</taxon>
        <taxon>Cytophagia</taxon>
        <taxon>Cytophagales</taxon>
        <taxon>Hymenobacteraceae</taxon>
        <taxon>Rufibacter</taxon>
    </lineage>
</organism>
<dbReference type="RefSeq" id="WP_066625842.1">
    <property type="nucleotide sequence ID" value="NZ_JBHSYQ010000001.1"/>
</dbReference>
<feature type="domain" description="Response regulatory" evidence="3">
    <location>
        <begin position="6"/>
        <end position="133"/>
    </location>
</feature>
<feature type="modified residue" description="4-aspartylphosphate" evidence="1">
    <location>
        <position position="64"/>
    </location>
</feature>
<dbReference type="InterPro" id="IPR001789">
    <property type="entry name" value="Sig_transdc_resp-reg_receiver"/>
</dbReference>
<dbReference type="EMBL" id="JBHSYQ010000001">
    <property type="protein sequence ID" value="MFC6996090.1"/>
    <property type="molecule type" value="Genomic_DNA"/>
</dbReference>
<keyword evidence="5" id="KW-1185">Reference proteome</keyword>
<evidence type="ECO:0000256" key="1">
    <source>
        <dbReference type="PROSITE-ProRule" id="PRU00169"/>
    </source>
</evidence>
<dbReference type="Pfam" id="PF00072">
    <property type="entry name" value="Response_reg"/>
    <property type="match status" value="1"/>
</dbReference>
<reference evidence="5" key="1">
    <citation type="journal article" date="2019" name="Int. J. Syst. Evol. Microbiol.">
        <title>The Global Catalogue of Microorganisms (GCM) 10K type strain sequencing project: providing services to taxonomists for standard genome sequencing and annotation.</title>
        <authorList>
            <consortium name="The Broad Institute Genomics Platform"/>
            <consortium name="The Broad Institute Genome Sequencing Center for Infectious Disease"/>
            <person name="Wu L."/>
            <person name="Ma J."/>
        </authorList>
    </citation>
    <scope>NUCLEOTIDE SEQUENCE [LARGE SCALE GENOMIC DNA]</scope>
    <source>
        <strain evidence="5">CGMCC 4.7393</strain>
    </source>
</reference>
<feature type="compositionally biased region" description="Basic and acidic residues" evidence="2">
    <location>
        <begin position="131"/>
        <end position="144"/>
    </location>
</feature>
<gene>
    <name evidence="4" type="ORF">ACFQHR_00575</name>
</gene>
<dbReference type="PANTHER" id="PTHR44520">
    <property type="entry name" value="RESPONSE REGULATOR RCP1-RELATED"/>
    <property type="match status" value="1"/>
</dbReference>
<dbReference type="InterPro" id="IPR052893">
    <property type="entry name" value="TCS_response_regulator"/>
</dbReference>
<name>A0ABW2DGF9_9BACT</name>
<dbReference type="SUPFAM" id="SSF52172">
    <property type="entry name" value="CheY-like"/>
    <property type="match status" value="1"/>
</dbReference>
<sequence>MEKINRILLIDDDEITNYMNKRVLNKAEIAQQIDIVTDGQAALAYLAGPEHLSAELPLDLILVDIKMSGMDGFDFLERYQFLPDEQKAKKLFALSSSASFYDLHRLKEFKEVDGHLSKPLTQADAIHLIKEHFGSEESTERPDLSDEEEDAE</sequence>
<evidence type="ECO:0000256" key="2">
    <source>
        <dbReference type="SAM" id="MobiDB-lite"/>
    </source>
</evidence>
<dbReference type="InterPro" id="IPR011006">
    <property type="entry name" value="CheY-like_superfamily"/>
</dbReference>
<dbReference type="PROSITE" id="PS50110">
    <property type="entry name" value="RESPONSE_REGULATORY"/>
    <property type="match status" value="1"/>
</dbReference>